<evidence type="ECO:0000313" key="16">
    <source>
        <dbReference type="EMBL" id="KAI5613201.1"/>
    </source>
</evidence>
<evidence type="ECO:0000256" key="7">
    <source>
        <dbReference type="ARBA" id="ARBA00022737"/>
    </source>
</evidence>
<dbReference type="GO" id="GO:0004896">
    <property type="term" value="F:cytokine receptor activity"/>
    <property type="evidence" value="ECO:0007669"/>
    <property type="project" value="TreeGrafter"/>
</dbReference>
<protein>
    <recommendedName>
        <fullName evidence="3 14">Prolactin receptor</fullName>
        <shortName evidence="14">PRL-R</shortName>
    </recommendedName>
</protein>
<dbReference type="InterPro" id="IPR013783">
    <property type="entry name" value="Ig-like_fold"/>
</dbReference>
<dbReference type="GO" id="GO:0043235">
    <property type="term" value="C:receptor complex"/>
    <property type="evidence" value="ECO:0007669"/>
    <property type="project" value="TreeGrafter"/>
</dbReference>
<evidence type="ECO:0000256" key="13">
    <source>
        <dbReference type="ARBA" id="ARBA00023180"/>
    </source>
</evidence>
<keyword evidence="8 14" id="KW-0862">Zinc</keyword>
<comment type="domain">
    <text evidence="14">The WSXWS motif appears to be necessary for proper protein folding and thereby efficient intracellular transport and cell-surface receptor binding.</text>
</comment>
<organism evidence="16 17">
    <name type="scientific">Silurus asotus</name>
    <name type="common">Amur catfish</name>
    <name type="synonym">Parasilurus asotus</name>
    <dbReference type="NCBI Taxonomy" id="30991"/>
    <lineage>
        <taxon>Eukaryota</taxon>
        <taxon>Metazoa</taxon>
        <taxon>Chordata</taxon>
        <taxon>Craniata</taxon>
        <taxon>Vertebrata</taxon>
        <taxon>Euteleostomi</taxon>
        <taxon>Actinopterygii</taxon>
        <taxon>Neopterygii</taxon>
        <taxon>Teleostei</taxon>
        <taxon>Ostariophysi</taxon>
        <taxon>Siluriformes</taxon>
        <taxon>Siluridae</taxon>
        <taxon>Silurus</taxon>
    </lineage>
</organism>
<evidence type="ECO:0000256" key="9">
    <source>
        <dbReference type="ARBA" id="ARBA00022989"/>
    </source>
</evidence>
<feature type="domain" description="Fibronectin type-III" evidence="15">
    <location>
        <begin position="26"/>
        <end position="126"/>
    </location>
</feature>
<feature type="chain" id="PRO_5041771327" description="Prolactin receptor" evidence="14">
    <location>
        <begin position="24"/>
        <end position="514"/>
    </location>
</feature>
<dbReference type="GO" id="GO:0019955">
    <property type="term" value="F:cytokine binding"/>
    <property type="evidence" value="ECO:0007669"/>
    <property type="project" value="TreeGrafter"/>
</dbReference>
<evidence type="ECO:0000256" key="1">
    <source>
        <dbReference type="ARBA" id="ARBA00004479"/>
    </source>
</evidence>
<dbReference type="PANTHER" id="PTHR23036:SF86">
    <property type="entry name" value="PROLACTIN RECEPTOR"/>
    <property type="match status" value="1"/>
</dbReference>
<reference evidence="16" key="1">
    <citation type="submission" date="2018-07" db="EMBL/GenBank/DDBJ databases">
        <title>Comparative genomics of catfishes provides insights into carnivory and benthic adaptation.</title>
        <authorList>
            <person name="Zhang Y."/>
            <person name="Wang D."/>
            <person name="Peng Z."/>
            <person name="Zheng S."/>
            <person name="Shao F."/>
            <person name="Tao W."/>
        </authorList>
    </citation>
    <scope>NUCLEOTIDE SEQUENCE</scope>
    <source>
        <strain evidence="16">Chongqing</strain>
    </source>
</reference>
<evidence type="ECO:0000256" key="14">
    <source>
        <dbReference type="RuleBase" id="RU365035"/>
    </source>
</evidence>
<feature type="transmembrane region" description="Helical" evidence="14">
    <location>
        <begin position="239"/>
        <end position="260"/>
    </location>
</feature>
<dbReference type="GO" id="GO:0009897">
    <property type="term" value="C:external side of plasma membrane"/>
    <property type="evidence" value="ECO:0007669"/>
    <property type="project" value="TreeGrafter"/>
</dbReference>
<comment type="domain">
    <text evidence="14">The box 1 motif is required for JAK interaction and/or activation.</text>
</comment>
<dbReference type="AlphaFoldDB" id="A0AAD5ABJ7"/>
<dbReference type="Pfam" id="PF09067">
    <property type="entry name" value="EpoR_lig-bind"/>
    <property type="match status" value="1"/>
</dbReference>
<keyword evidence="12 14" id="KW-0675">Receptor</keyword>
<evidence type="ECO:0000256" key="10">
    <source>
        <dbReference type="ARBA" id="ARBA00023136"/>
    </source>
</evidence>
<evidence type="ECO:0000256" key="8">
    <source>
        <dbReference type="ARBA" id="ARBA00022833"/>
    </source>
</evidence>
<evidence type="ECO:0000256" key="2">
    <source>
        <dbReference type="ARBA" id="ARBA00007885"/>
    </source>
</evidence>
<comment type="function">
    <text evidence="14">This is a receptor for the anterior pituitary hormone prolactin.</text>
</comment>
<gene>
    <name evidence="14" type="primary">PRLR</name>
    <name evidence="16" type="ORF">C0J50_11561</name>
</gene>
<feature type="domain" description="Fibronectin type-III" evidence="15">
    <location>
        <begin position="128"/>
        <end position="232"/>
    </location>
</feature>
<evidence type="ECO:0000313" key="17">
    <source>
        <dbReference type="Proteomes" id="UP001205998"/>
    </source>
</evidence>
<keyword evidence="5 14" id="KW-0479">Metal-binding</keyword>
<proteinExistence type="inferred from homology"/>
<dbReference type="PANTHER" id="PTHR23036">
    <property type="entry name" value="CYTOKINE RECEPTOR"/>
    <property type="match status" value="1"/>
</dbReference>
<dbReference type="Gene3D" id="2.60.40.10">
    <property type="entry name" value="Immunoglobulins"/>
    <property type="match status" value="2"/>
</dbReference>
<dbReference type="Proteomes" id="UP001205998">
    <property type="component" value="Unassembled WGS sequence"/>
</dbReference>
<dbReference type="GO" id="GO:0046872">
    <property type="term" value="F:metal ion binding"/>
    <property type="evidence" value="ECO:0007669"/>
    <property type="project" value="UniProtKB-KW"/>
</dbReference>
<dbReference type="EMBL" id="MU563244">
    <property type="protein sequence ID" value="KAI5613201.1"/>
    <property type="molecule type" value="Genomic_DNA"/>
</dbReference>
<dbReference type="CDD" id="cd00063">
    <property type="entry name" value="FN3"/>
    <property type="match status" value="2"/>
</dbReference>
<dbReference type="InterPro" id="IPR003961">
    <property type="entry name" value="FN3_dom"/>
</dbReference>
<comment type="caution">
    <text evidence="16">The sequence shown here is derived from an EMBL/GenBank/DDBJ whole genome shotgun (WGS) entry which is preliminary data.</text>
</comment>
<evidence type="ECO:0000256" key="3">
    <source>
        <dbReference type="ARBA" id="ARBA00019818"/>
    </source>
</evidence>
<dbReference type="PROSITE" id="PS50853">
    <property type="entry name" value="FN3"/>
    <property type="match status" value="2"/>
</dbReference>
<keyword evidence="10 14" id="KW-0472">Membrane</keyword>
<evidence type="ECO:0000256" key="11">
    <source>
        <dbReference type="ARBA" id="ARBA00023157"/>
    </source>
</evidence>
<dbReference type="InterPro" id="IPR036116">
    <property type="entry name" value="FN3_sf"/>
</dbReference>
<dbReference type="SMART" id="SM00060">
    <property type="entry name" value="FN3"/>
    <property type="match status" value="2"/>
</dbReference>
<evidence type="ECO:0000256" key="5">
    <source>
        <dbReference type="ARBA" id="ARBA00022723"/>
    </source>
</evidence>
<keyword evidence="11 14" id="KW-1015">Disulfide bond</keyword>
<dbReference type="FunFam" id="2.60.40.10:FF:000287">
    <property type="entry name" value="Prolactin receptor"/>
    <property type="match status" value="1"/>
</dbReference>
<keyword evidence="7" id="KW-0677">Repeat</keyword>
<keyword evidence="13" id="KW-0325">Glycoprotein</keyword>
<evidence type="ECO:0000256" key="6">
    <source>
        <dbReference type="ARBA" id="ARBA00022729"/>
    </source>
</evidence>
<dbReference type="SUPFAM" id="SSF49265">
    <property type="entry name" value="Fibronectin type III"/>
    <property type="match status" value="2"/>
</dbReference>
<keyword evidence="6 14" id="KW-0732">Signal</keyword>
<keyword evidence="9 14" id="KW-1133">Transmembrane helix</keyword>
<dbReference type="InterPro" id="IPR050379">
    <property type="entry name" value="Type-I_Cytokine_Rcpt"/>
</dbReference>
<evidence type="ECO:0000256" key="4">
    <source>
        <dbReference type="ARBA" id="ARBA00022692"/>
    </source>
</evidence>
<feature type="signal peptide" evidence="14">
    <location>
        <begin position="1"/>
        <end position="23"/>
    </location>
</feature>
<comment type="similarity">
    <text evidence="2 14">Belongs to the type I cytokine receptor family. Type 1 subfamily.</text>
</comment>
<dbReference type="FunFam" id="2.60.40.10:FF:000358">
    <property type="entry name" value="Prolactin receptor"/>
    <property type="match status" value="1"/>
</dbReference>
<evidence type="ECO:0000259" key="15">
    <source>
        <dbReference type="PROSITE" id="PS50853"/>
    </source>
</evidence>
<accession>A0AAD5ABJ7</accession>
<sequence length="514" mass="58545">MQSDVSRALAAMFLLYWMPPCVCHSTPVRPKLISCRSPDKETFSCWWEPGSIGGPPTTHRLFYRKERSENVFECPDYHRAGNNSCFFDKAHTSIWILYNITVVASNSNGSIFSEPVEVDVMDIVQPYSPGNITLTLIGVKDNPYFLVKWEAPPDIDTRSGWVTLKYEVRVKQEHGGQKQAGDWEVYNVGKQKELRIFSPTPGGNYSIQIRCKLDQGLWSEWNSPMFIKMPNNSVNEKPVSIFIAFFSAFIILSTVGIMTAKRKDIKHFLLPPVPGPKIKGFDRQLSKTVKSEDIISTFNYQGILQPPECLEQVEYLVVLDKEEYDDKTGSKAHQEQQMTIQNTPDQKKCNKLYISDHNDKWKLPALTLNCQDSDPESTAVNASNHFSPCDVPQQKPDIYQNGPWVISQKDMARSSQISCACSAEQNEVSITPDGLKEEMEEEQKVECKQKHTIKPEEDYSKVSGIYREHFLVIQKDSSPVQRHTKKNNGEPSKYYEITFTAKEPTGPQEYVATL</sequence>
<comment type="subcellular location">
    <subcellularLocation>
        <location evidence="1 14">Membrane</location>
        <topology evidence="1 14">Single-pass type I membrane protein</topology>
    </subcellularLocation>
</comment>
<keyword evidence="4 14" id="KW-0812">Transmembrane</keyword>
<dbReference type="InterPro" id="IPR015152">
    <property type="entry name" value="Growth/epo_recpt_lig-bind"/>
</dbReference>
<evidence type="ECO:0000256" key="12">
    <source>
        <dbReference type="ARBA" id="ARBA00023170"/>
    </source>
</evidence>
<name>A0AAD5ABJ7_SILAS</name>
<keyword evidence="17" id="KW-1185">Reference proteome</keyword>